<dbReference type="OrthoDB" id="9770965at2"/>
<dbReference type="AlphaFoldDB" id="A0A516KF84"/>
<gene>
    <name evidence="6" type="ORF">FN924_07785</name>
</gene>
<dbReference type="Pfam" id="PF01734">
    <property type="entry name" value="Patatin"/>
    <property type="match status" value="1"/>
</dbReference>
<feature type="domain" description="PNPLA" evidence="5">
    <location>
        <begin position="8"/>
        <end position="166"/>
    </location>
</feature>
<dbReference type="Gene3D" id="3.40.1090.10">
    <property type="entry name" value="Cytosolic phospholipase A2 catalytic domain"/>
    <property type="match status" value="1"/>
</dbReference>
<dbReference type="SUPFAM" id="SSF52151">
    <property type="entry name" value="FabD/lysophospholipase-like"/>
    <property type="match status" value="1"/>
</dbReference>
<feature type="active site" description="Proton acceptor" evidence="4">
    <location>
        <position position="153"/>
    </location>
</feature>
<evidence type="ECO:0000313" key="7">
    <source>
        <dbReference type="Proteomes" id="UP000315215"/>
    </source>
</evidence>
<keyword evidence="3 4" id="KW-0443">Lipid metabolism</keyword>
<proteinExistence type="predicted"/>
<dbReference type="RefSeq" id="WP_143893297.1">
    <property type="nucleotide sequence ID" value="NZ_CP041666.1"/>
</dbReference>
<reference evidence="6 7" key="1">
    <citation type="submission" date="2019-07" db="EMBL/GenBank/DDBJ databases">
        <authorList>
            <person name="Li J."/>
        </authorList>
    </citation>
    <scope>NUCLEOTIDE SEQUENCE [LARGE SCALE GENOMIC DNA]</scope>
    <source>
        <strain evidence="6 7">TKL69</strain>
    </source>
</reference>
<name>A0A516KF84_9BACI</name>
<sequence length="264" mass="28892">MAEPVIGLALGSGGARGLSHLGVIKELEDNGIPIHLISGSSIGAVIGVFYAAGQEPLHLIQLATNIRRNVLMDFVISKMGIIQGDKIKEFIQLLTFNKNLEDLKIPVGIVATELYTGKKKVFHRGFIADAVRASISIPGIFVPEKINGQYFIDGGVVDRVPVSVAREMGADIVIAVDCSAFSPNPNIYSMYDVMLQSIDIMQEELVRHNPQKADIILKPAVSHYDSRSFKDAAEIIGKGSEEAKKKMNDIQDIVTNWKEKNHEI</sequence>
<dbReference type="KEGG" id="aqt:FN924_07785"/>
<dbReference type="PROSITE" id="PS51635">
    <property type="entry name" value="PNPLA"/>
    <property type="match status" value="1"/>
</dbReference>
<evidence type="ECO:0000256" key="1">
    <source>
        <dbReference type="ARBA" id="ARBA00022801"/>
    </source>
</evidence>
<evidence type="ECO:0000256" key="4">
    <source>
        <dbReference type="PROSITE-ProRule" id="PRU01161"/>
    </source>
</evidence>
<dbReference type="EMBL" id="CP041666">
    <property type="protein sequence ID" value="QDP40075.1"/>
    <property type="molecule type" value="Genomic_DNA"/>
</dbReference>
<organism evidence="6 7">
    <name type="scientific">Radiobacillus deserti</name>
    <dbReference type="NCBI Taxonomy" id="2594883"/>
    <lineage>
        <taxon>Bacteria</taxon>
        <taxon>Bacillati</taxon>
        <taxon>Bacillota</taxon>
        <taxon>Bacilli</taxon>
        <taxon>Bacillales</taxon>
        <taxon>Bacillaceae</taxon>
        <taxon>Radiobacillus</taxon>
    </lineage>
</organism>
<evidence type="ECO:0000256" key="3">
    <source>
        <dbReference type="ARBA" id="ARBA00023098"/>
    </source>
</evidence>
<dbReference type="PANTHER" id="PTHR14226:SF76">
    <property type="entry name" value="NTE FAMILY PROTEIN RSSA"/>
    <property type="match status" value="1"/>
</dbReference>
<dbReference type="GO" id="GO:0016042">
    <property type="term" value="P:lipid catabolic process"/>
    <property type="evidence" value="ECO:0007669"/>
    <property type="project" value="UniProtKB-UniRule"/>
</dbReference>
<comment type="caution">
    <text evidence="4">Lacks conserved residue(s) required for the propagation of feature annotation.</text>
</comment>
<dbReference type="InterPro" id="IPR050301">
    <property type="entry name" value="NTE"/>
</dbReference>
<protein>
    <submittedName>
        <fullName evidence="6">Patatin family protein</fullName>
    </submittedName>
</protein>
<evidence type="ECO:0000259" key="5">
    <source>
        <dbReference type="PROSITE" id="PS51635"/>
    </source>
</evidence>
<dbReference type="GO" id="GO:0016787">
    <property type="term" value="F:hydrolase activity"/>
    <property type="evidence" value="ECO:0007669"/>
    <property type="project" value="UniProtKB-UniRule"/>
</dbReference>
<evidence type="ECO:0000256" key="2">
    <source>
        <dbReference type="ARBA" id="ARBA00022963"/>
    </source>
</evidence>
<keyword evidence="1 4" id="KW-0378">Hydrolase</keyword>
<keyword evidence="2 4" id="KW-0442">Lipid degradation</keyword>
<dbReference type="InterPro" id="IPR016035">
    <property type="entry name" value="Acyl_Trfase/lysoPLipase"/>
</dbReference>
<keyword evidence="7" id="KW-1185">Reference proteome</keyword>
<feature type="short sequence motif" description="DGA/G" evidence="4">
    <location>
        <begin position="153"/>
        <end position="155"/>
    </location>
</feature>
<feature type="active site" description="Nucleophile" evidence="4">
    <location>
        <position position="41"/>
    </location>
</feature>
<dbReference type="PANTHER" id="PTHR14226">
    <property type="entry name" value="NEUROPATHY TARGET ESTERASE/SWISS CHEESE D.MELANOGASTER"/>
    <property type="match status" value="1"/>
</dbReference>
<dbReference type="InterPro" id="IPR002641">
    <property type="entry name" value="PNPLA_dom"/>
</dbReference>
<dbReference type="Proteomes" id="UP000315215">
    <property type="component" value="Chromosome"/>
</dbReference>
<evidence type="ECO:0000313" key="6">
    <source>
        <dbReference type="EMBL" id="QDP40075.1"/>
    </source>
</evidence>
<accession>A0A516KF84</accession>
<feature type="short sequence motif" description="GXSXG" evidence="4">
    <location>
        <begin position="39"/>
        <end position="43"/>
    </location>
</feature>